<dbReference type="AlphaFoldDB" id="A0AAE8MPA8"/>
<proteinExistence type="predicted"/>
<protein>
    <submittedName>
        <fullName evidence="2">Uncharacterized protein</fullName>
    </submittedName>
</protein>
<feature type="region of interest" description="Disordered" evidence="1">
    <location>
        <begin position="1"/>
        <end position="35"/>
    </location>
</feature>
<evidence type="ECO:0000313" key="3">
    <source>
        <dbReference type="Proteomes" id="UP001187734"/>
    </source>
</evidence>
<evidence type="ECO:0000256" key="1">
    <source>
        <dbReference type="SAM" id="MobiDB-lite"/>
    </source>
</evidence>
<sequence>MVTGRSRGMKQLLMPNDDDEPDKTVSDHNHTPKVA</sequence>
<comment type="caution">
    <text evidence="2">The sequence shown here is derived from an EMBL/GenBank/DDBJ whole genome shotgun (WGS) entry which is preliminary data.</text>
</comment>
<organism evidence="2 3">
    <name type="scientific">Fusarium torulosum</name>
    <dbReference type="NCBI Taxonomy" id="33205"/>
    <lineage>
        <taxon>Eukaryota</taxon>
        <taxon>Fungi</taxon>
        <taxon>Dikarya</taxon>
        <taxon>Ascomycota</taxon>
        <taxon>Pezizomycotina</taxon>
        <taxon>Sordariomycetes</taxon>
        <taxon>Hypocreomycetidae</taxon>
        <taxon>Hypocreales</taxon>
        <taxon>Nectriaceae</taxon>
        <taxon>Fusarium</taxon>
    </lineage>
</organism>
<dbReference type="Proteomes" id="UP001187734">
    <property type="component" value="Unassembled WGS sequence"/>
</dbReference>
<name>A0AAE8MPA8_9HYPO</name>
<dbReference type="EMBL" id="ONZP01001113">
    <property type="protein sequence ID" value="SPJ93246.1"/>
    <property type="molecule type" value="Genomic_DNA"/>
</dbReference>
<accession>A0AAE8MPA8</accession>
<keyword evidence="3" id="KW-1185">Reference proteome</keyword>
<feature type="compositionally biased region" description="Basic and acidic residues" evidence="1">
    <location>
        <begin position="22"/>
        <end position="35"/>
    </location>
</feature>
<evidence type="ECO:0000313" key="2">
    <source>
        <dbReference type="EMBL" id="SPJ93246.1"/>
    </source>
</evidence>
<gene>
    <name evidence="2" type="ORF">FTOL_13852</name>
</gene>
<reference evidence="2" key="1">
    <citation type="submission" date="2018-03" db="EMBL/GenBank/DDBJ databases">
        <authorList>
            <person name="Guldener U."/>
        </authorList>
    </citation>
    <scope>NUCLEOTIDE SEQUENCE</scope>
</reference>